<protein>
    <recommendedName>
        <fullName evidence="9">Integral membrane protein-like protein</fullName>
    </recommendedName>
</protein>
<evidence type="ECO:0000256" key="5">
    <source>
        <dbReference type="ARBA" id="ARBA00023136"/>
    </source>
</evidence>
<keyword evidence="8" id="KW-1185">Reference proteome</keyword>
<name>A0A6A5UE15_9PLEO</name>
<dbReference type="OrthoDB" id="10267969at2759"/>
<dbReference type="Pfam" id="PF04117">
    <property type="entry name" value="Mpv17_PMP22"/>
    <property type="match status" value="1"/>
</dbReference>
<evidence type="ECO:0000256" key="3">
    <source>
        <dbReference type="ARBA" id="ARBA00022692"/>
    </source>
</evidence>
<gene>
    <name evidence="7" type="ORF">CC80DRAFT_487542</name>
</gene>
<evidence type="ECO:0000256" key="6">
    <source>
        <dbReference type="RuleBase" id="RU363053"/>
    </source>
</evidence>
<accession>A0A6A5UE15</accession>
<dbReference type="Proteomes" id="UP000800035">
    <property type="component" value="Unassembled WGS sequence"/>
</dbReference>
<reference evidence="7" key="1">
    <citation type="journal article" date="2020" name="Stud. Mycol.">
        <title>101 Dothideomycetes genomes: a test case for predicting lifestyles and emergence of pathogens.</title>
        <authorList>
            <person name="Haridas S."/>
            <person name="Albert R."/>
            <person name="Binder M."/>
            <person name="Bloem J."/>
            <person name="Labutti K."/>
            <person name="Salamov A."/>
            <person name="Andreopoulos B."/>
            <person name="Baker S."/>
            <person name="Barry K."/>
            <person name="Bills G."/>
            <person name="Bluhm B."/>
            <person name="Cannon C."/>
            <person name="Castanera R."/>
            <person name="Culley D."/>
            <person name="Daum C."/>
            <person name="Ezra D."/>
            <person name="Gonzalez J."/>
            <person name="Henrissat B."/>
            <person name="Kuo A."/>
            <person name="Liang C."/>
            <person name="Lipzen A."/>
            <person name="Lutzoni F."/>
            <person name="Magnuson J."/>
            <person name="Mondo S."/>
            <person name="Nolan M."/>
            <person name="Ohm R."/>
            <person name="Pangilinan J."/>
            <person name="Park H.-J."/>
            <person name="Ramirez L."/>
            <person name="Alfaro M."/>
            <person name="Sun H."/>
            <person name="Tritt A."/>
            <person name="Yoshinaga Y."/>
            <person name="Zwiers L.-H."/>
            <person name="Turgeon B."/>
            <person name="Goodwin S."/>
            <person name="Spatafora J."/>
            <person name="Crous P."/>
            <person name="Grigoriev I."/>
        </authorList>
    </citation>
    <scope>NUCLEOTIDE SEQUENCE</scope>
    <source>
        <strain evidence="7">CBS 675.92</strain>
    </source>
</reference>
<keyword evidence="3 6" id="KW-0812">Transmembrane</keyword>
<feature type="transmembrane region" description="Helical" evidence="6">
    <location>
        <begin position="102"/>
        <end position="124"/>
    </location>
</feature>
<evidence type="ECO:0008006" key="9">
    <source>
        <dbReference type="Google" id="ProtNLM"/>
    </source>
</evidence>
<dbReference type="AlphaFoldDB" id="A0A6A5UE15"/>
<evidence type="ECO:0000256" key="1">
    <source>
        <dbReference type="ARBA" id="ARBA00004141"/>
    </source>
</evidence>
<dbReference type="PANTHER" id="PTHR11266:SF80">
    <property type="entry name" value="PEROXISOMAL MEMBRANE PROTEIN 2"/>
    <property type="match status" value="1"/>
</dbReference>
<keyword evidence="4 6" id="KW-1133">Transmembrane helix</keyword>
<dbReference type="GO" id="GO:0005778">
    <property type="term" value="C:peroxisomal membrane"/>
    <property type="evidence" value="ECO:0007669"/>
    <property type="project" value="TreeGrafter"/>
</dbReference>
<dbReference type="PANTHER" id="PTHR11266">
    <property type="entry name" value="PEROXISOMAL MEMBRANE PROTEIN 2, PXMP2 MPV17"/>
    <property type="match status" value="1"/>
</dbReference>
<comment type="subcellular location">
    <subcellularLocation>
        <location evidence="1">Membrane</location>
        <topology evidence="1">Multi-pass membrane protein</topology>
    </subcellularLocation>
</comment>
<evidence type="ECO:0000313" key="7">
    <source>
        <dbReference type="EMBL" id="KAF1963145.1"/>
    </source>
</evidence>
<evidence type="ECO:0000256" key="4">
    <source>
        <dbReference type="ARBA" id="ARBA00022989"/>
    </source>
</evidence>
<dbReference type="EMBL" id="ML976978">
    <property type="protein sequence ID" value="KAF1963145.1"/>
    <property type="molecule type" value="Genomic_DNA"/>
</dbReference>
<evidence type="ECO:0000313" key="8">
    <source>
        <dbReference type="Proteomes" id="UP000800035"/>
    </source>
</evidence>
<comment type="similarity">
    <text evidence="2 6">Belongs to the peroxisomal membrane protein PXMP2/4 family.</text>
</comment>
<dbReference type="InterPro" id="IPR007248">
    <property type="entry name" value="Mpv17_PMP22"/>
</dbReference>
<evidence type="ECO:0000256" key="2">
    <source>
        <dbReference type="ARBA" id="ARBA00006824"/>
    </source>
</evidence>
<proteinExistence type="inferred from homology"/>
<feature type="transmembrane region" description="Helical" evidence="6">
    <location>
        <begin position="178"/>
        <end position="196"/>
    </location>
</feature>
<sequence length="198" mass="21754">MSSAMISQTLQGAVLSATSNVIAQVISAYKENAPFTLNTAPILKFIVFSIVSNPPNIVWQSFIEDLFPTNVPASLPPPSEKTESKSKPSATRMSKRNILIKFILDQTVGAVFNTLMFLVFMGYINDNSADVGKSGGGTWATIEAEIRDKFYPMVIDGYKFWPIVSLVSFLWVPVDKRVVFGCSVGVLWGIYLSLMVEA</sequence>
<keyword evidence="5 6" id="KW-0472">Membrane</keyword>
<organism evidence="7 8">
    <name type="scientific">Byssothecium circinans</name>
    <dbReference type="NCBI Taxonomy" id="147558"/>
    <lineage>
        <taxon>Eukaryota</taxon>
        <taxon>Fungi</taxon>
        <taxon>Dikarya</taxon>
        <taxon>Ascomycota</taxon>
        <taxon>Pezizomycotina</taxon>
        <taxon>Dothideomycetes</taxon>
        <taxon>Pleosporomycetidae</taxon>
        <taxon>Pleosporales</taxon>
        <taxon>Massarineae</taxon>
        <taxon>Massarinaceae</taxon>
        <taxon>Byssothecium</taxon>
    </lineage>
</organism>